<evidence type="ECO:0000256" key="5">
    <source>
        <dbReference type="ARBA" id="ARBA00022679"/>
    </source>
</evidence>
<dbReference type="InterPro" id="IPR031481">
    <property type="entry name" value="Glyco_tran_10_N"/>
</dbReference>
<evidence type="ECO:0000313" key="16">
    <source>
        <dbReference type="WBParaSite" id="PTRK_0001239600.1"/>
    </source>
</evidence>
<keyword evidence="10" id="KW-0472">Membrane</keyword>
<dbReference type="GO" id="GO:0032580">
    <property type="term" value="C:Golgi cisterna membrane"/>
    <property type="evidence" value="ECO:0007669"/>
    <property type="project" value="UniProtKB-SubCell"/>
</dbReference>
<dbReference type="UniPathway" id="UPA00378"/>
<keyword evidence="11" id="KW-0325">Glycoprotein</keyword>
<evidence type="ECO:0000256" key="8">
    <source>
        <dbReference type="ARBA" id="ARBA00022989"/>
    </source>
</evidence>
<evidence type="ECO:0000256" key="12">
    <source>
        <dbReference type="RuleBase" id="RU003832"/>
    </source>
</evidence>
<keyword evidence="5 12" id="KW-0808">Transferase</keyword>
<evidence type="ECO:0000256" key="10">
    <source>
        <dbReference type="ARBA" id="ARBA00023136"/>
    </source>
</evidence>
<proteinExistence type="inferred from homology"/>
<keyword evidence="8" id="KW-1133">Transmembrane helix</keyword>
<evidence type="ECO:0000256" key="7">
    <source>
        <dbReference type="ARBA" id="ARBA00022968"/>
    </source>
</evidence>
<dbReference type="WBParaSite" id="PTRK_0001239600.1">
    <property type="protein sequence ID" value="PTRK_0001239600.1"/>
    <property type="gene ID" value="PTRK_0001239600"/>
</dbReference>
<dbReference type="STRING" id="131310.A0A0N4ZUY5"/>
<evidence type="ECO:0000256" key="6">
    <source>
        <dbReference type="ARBA" id="ARBA00022692"/>
    </source>
</evidence>
<dbReference type="PANTHER" id="PTHR48438">
    <property type="entry name" value="ALPHA-(1,3)-FUCOSYLTRANSFERASE C-RELATED"/>
    <property type="match status" value="1"/>
</dbReference>
<accession>A0A0N4ZUY5</accession>
<evidence type="ECO:0000256" key="4">
    <source>
        <dbReference type="ARBA" id="ARBA00022676"/>
    </source>
</evidence>
<comment type="subcellular location">
    <subcellularLocation>
        <location evidence="1 12">Golgi apparatus</location>
        <location evidence="1 12">Golgi stack membrane</location>
        <topology evidence="1 12">Single-pass type II membrane protein</topology>
    </subcellularLocation>
</comment>
<keyword evidence="9 12" id="KW-0333">Golgi apparatus</keyword>
<name>A0A0N4ZUY5_PARTI</name>
<evidence type="ECO:0000256" key="9">
    <source>
        <dbReference type="ARBA" id="ARBA00023034"/>
    </source>
</evidence>
<keyword evidence="4 12" id="KW-0328">Glycosyltransferase</keyword>
<evidence type="ECO:0000256" key="3">
    <source>
        <dbReference type="ARBA" id="ARBA00008919"/>
    </source>
</evidence>
<dbReference type="InterPro" id="IPR055270">
    <property type="entry name" value="Glyco_tran_10_C"/>
</dbReference>
<feature type="domain" description="Fucosyltransferase N-terminal" evidence="14">
    <location>
        <begin position="8"/>
        <end position="117"/>
    </location>
</feature>
<dbReference type="AlphaFoldDB" id="A0A0N4ZUY5"/>
<dbReference type="InterPro" id="IPR001503">
    <property type="entry name" value="Glyco_trans_10"/>
</dbReference>
<dbReference type="SUPFAM" id="SSF53756">
    <property type="entry name" value="UDP-Glycosyltransferase/glycogen phosphorylase"/>
    <property type="match status" value="1"/>
</dbReference>
<sequence>MYNSFIKFTILSWNKSVFFKNNYTSCPVFKCEIIFNHRKSFDVDAILFEEEYITNKHRTKFILPRRKNNKVLNVYTSIQSPIPASKNGFKRNYKLPVDYFNLIFSYNSFSDIIFNYGGPWILNEKLSKKPFNREDKDIFKYKDTPIIWINKNCKKTKGQNYIINNLKSKIKLEQFERCNDTLEINKTFTKKIYEKYYFYVVMDEAECQEYLTQSYWEAITFNVVPIVTARRIYKNVVPPSSFIAMDDYKNADEMISYLNFLMENKEVYSRYFNYRNKGWMVLQKNDDYNVCNLCKKLIEHKRKGSYTKFKNINLWIHQYNNCSRKNYIPRYWKIIS</sequence>
<keyword evidence="7" id="KW-0735">Signal-anchor</keyword>
<keyword evidence="15" id="KW-1185">Reference proteome</keyword>
<comment type="pathway">
    <text evidence="2">Protein modification; protein glycosylation.</text>
</comment>
<dbReference type="PANTHER" id="PTHR48438:SF1">
    <property type="entry name" value="ALPHA-(1,3)-FUCOSYLTRANSFERASE C-RELATED"/>
    <property type="match status" value="1"/>
</dbReference>
<dbReference type="InterPro" id="IPR038577">
    <property type="entry name" value="GT10-like_C_sf"/>
</dbReference>
<dbReference type="Pfam" id="PF17039">
    <property type="entry name" value="Glyco_tran_10_N"/>
    <property type="match status" value="1"/>
</dbReference>
<dbReference type="Pfam" id="PF00852">
    <property type="entry name" value="Glyco_transf_10"/>
    <property type="match status" value="1"/>
</dbReference>
<protein>
    <recommendedName>
        <fullName evidence="12">Fucosyltransferase</fullName>
        <ecNumber evidence="12">2.4.1.-</ecNumber>
    </recommendedName>
</protein>
<dbReference type="EC" id="2.4.1.-" evidence="12"/>
<feature type="domain" description="Fucosyltransferase C-terminal" evidence="13">
    <location>
        <begin position="141"/>
        <end position="314"/>
    </location>
</feature>
<dbReference type="Proteomes" id="UP000038045">
    <property type="component" value="Unplaced"/>
</dbReference>
<evidence type="ECO:0000256" key="1">
    <source>
        <dbReference type="ARBA" id="ARBA00004447"/>
    </source>
</evidence>
<evidence type="ECO:0000313" key="15">
    <source>
        <dbReference type="Proteomes" id="UP000038045"/>
    </source>
</evidence>
<comment type="similarity">
    <text evidence="3 12">Belongs to the glycosyltransferase 10 family.</text>
</comment>
<evidence type="ECO:0000256" key="11">
    <source>
        <dbReference type="ARBA" id="ARBA00023180"/>
    </source>
</evidence>
<evidence type="ECO:0000259" key="14">
    <source>
        <dbReference type="Pfam" id="PF17039"/>
    </source>
</evidence>
<keyword evidence="6 12" id="KW-0812">Transmembrane</keyword>
<evidence type="ECO:0000256" key="2">
    <source>
        <dbReference type="ARBA" id="ARBA00004922"/>
    </source>
</evidence>
<organism evidence="15 16">
    <name type="scientific">Parastrongyloides trichosuri</name>
    <name type="common">Possum-specific nematode worm</name>
    <dbReference type="NCBI Taxonomy" id="131310"/>
    <lineage>
        <taxon>Eukaryota</taxon>
        <taxon>Metazoa</taxon>
        <taxon>Ecdysozoa</taxon>
        <taxon>Nematoda</taxon>
        <taxon>Chromadorea</taxon>
        <taxon>Rhabditida</taxon>
        <taxon>Tylenchina</taxon>
        <taxon>Panagrolaimomorpha</taxon>
        <taxon>Strongyloidoidea</taxon>
        <taxon>Strongyloididae</taxon>
        <taxon>Parastrongyloides</taxon>
    </lineage>
</organism>
<evidence type="ECO:0000259" key="13">
    <source>
        <dbReference type="Pfam" id="PF00852"/>
    </source>
</evidence>
<reference evidence="16" key="1">
    <citation type="submission" date="2017-02" db="UniProtKB">
        <authorList>
            <consortium name="WormBaseParasite"/>
        </authorList>
    </citation>
    <scope>IDENTIFICATION</scope>
</reference>
<dbReference type="GO" id="GO:0008417">
    <property type="term" value="F:fucosyltransferase activity"/>
    <property type="evidence" value="ECO:0007669"/>
    <property type="project" value="InterPro"/>
</dbReference>
<dbReference type="Gene3D" id="3.40.50.11660">
    <property type="entry name" value="Glycosyl transferase family 10, C-terminal domain"/>
    <property type="match status" value="1"/>
</dbReference>